<evidence type="ECO:0000313" key="1">
    <source>
        <dbReference type="EMBL" id="MET3650791.1"/>
    </source>
</evidence>
<reference evidence="1 2" key="1">
    <citation type="submission" date="2024-06" db="EMBL/GenBank/DDBJ databases">
        <title>Sorghum-associated microbial communities from plants grown in Nebraska, USA.</title>
        <authorList>
            <person name="Schachtman D."/>
        </authorList>
    </citation>
    <scope>NUCLEOTIDE SEQUENCE [LARGE SCALE GENOMIC DNA]</scope>
    <source>
        <strain evidence="1 2">1073</strain>
    </source>
</reference>
<comment type="caution">
    <text evidence="1">The sequence shown here is derived from an EMBL/GenBank/DDBJ whole genome shotgun (WGS) entry which is preliminary data.</text>
</comment>
<dbReference type="RefSeq" id="WP_354012273.1">
    <property type="nucleotide sequence ID" value="NZ_JBEPMU010000001.1"/>
</dbReference>
<dbReference type="Proteomes" id="UP001549184">
    <property type="component" value="Unassembled WGS sequence"/>
</dbReference>
<name>A0ABV2JPL8_9GAMM</name>
<protein>
    <submittedName>
        <fullName evidence="1">Uncharacterized protein</fullName>
    </submittedName>
</protein>
<accession>A0ABV2JPL8</accession>
<organism evidence="1 2">
    <name type="scientific">Dyella japonica</name>
    <dbReference type="NCBI Taxonomy" id="231455"/>
    <lineage>
        <taxon>Bacteria</taxon>
        <taxon>Pseudomonadati</taxon>
        <taxon>Pseudomonadota</taxon>
        <taxon>Gammaproteobacteria</taxon>
        <taxon>Lysobacterales</taxon>
        <taxon>Rhodanobacteraceae</taxon>
        <taxon>Dyella</taxon>
    </lineage>
</organism>
<dbReference type="EMBL" id="JBEPMU010000001">
    <property type="protein sequence ID" value="MET3650791.1"/>
    <property type="molecule type" value="Genomic_DNA"/>
</dbReference>
<proteinExistence type="predicted"/>
<sequence>MSELARKISEKVELGAFAEALQLARVSTSGRMLDPAVRQAILDLTAELRSICMGMASRKMDFGPEYDAIENVLRQANELTGQDMYGQYTRQEPKSMDEAQKWNEELDAVLRSVGVVDRSFCLRLLDFYTYGTASSVGWVEAKMKVLLVRVRQGKHLSVFDLKLGKPMLAHREAELRGWIEEYFPGLNL</sequence>
<evidence type="ECO:0000313" key="2">
    <source>
        <dbReference type="Proteomes" id="UP001549184"/>
    </source>
</evidence>
<keyword evidence="2" id="KW-1185">Reference proteome</keyword>
<gene>
    <name evidence="1" type="ORF">ABIC75_000493</name>
</gene>